<comment type="caution">
    <text evidence="2">The sequence shown here is derived from an EMBL/GenBank/DDBJ whole genome shotgun (WGS) entry which is preliminary data.</text>
</comment>
<dbReference type="AlphaFoldDB" id="A0A9P6H3A3"/>
<keyword evidence="3" id="KW-1185">Reference proteome</keyword>
<feature type="region of interest" description="Disordered" evidence="1">
    <location>
        <begin position="346"/>
        <end position="373"/>
    </location>
</feature>
<evidence type="ECO:0000313" key="2">
    <source>
        <dbReference type="EMBL" id="KAF9778255.1"/>
    </source>
</evidence>
<reference evidence="2" key="1">
    <citation type="journal article" date="2020" name="Nat. Commun.">
        <title>Large-scale genome sequencing of mycorrhizal fungi provides insights into the early evolution of symbiotic traits.</title>
        <authorList>
            <person name="Miyauchi S."/>
            <person name="Kiss E."/>
            <person name="Kuo A."/>
            <person name="Drula E."/>
            <person name="Kohler A."/>
            <person name="Sanchez-Garcia M."/>
            <person name="Morin E."/>
            <person name="Andreopoulos B."/>
            <person name="Barry K.W."/>
            <person name="Bonito G."/>
            <person name="Buee M."/>
            <person name="Carver A."/>
            <person name="Chen C."/>
            <person name="Cichocki N."/>
            <person name="Clum A."/>
            <person name="Culley D."/>
            <person name="Crous P.W."/>
            <person name="Fauchery L."/>
            <person name="Girlanda M."/>
            <person name="Hayes R.D."/>
            <person name="Keri Z."/>
            <person name="LaButti K."/>
            <person name="Lipzen A."/>
            <person name="Lombard V."/>
            <person name="Magnuson J."/>
            <person name="Maillard F."/>
            <person name="Murat C."/>
            <person name="Nolan M."/>
            <person name="Ohm R.A."/>
            <person name="Pangilinan J."/>
            <person name="Pereira M.F."/>
            <person name="Perotto S."/>
            <person name="Peter M."/>
            <person name="Pfister S."/>
            <person name="Riley R."/>
            <person name="Sitrit Y."/>
            <person name="Stielow J.B."/>
            <person name="Szollosi G."/>
            <person name="Zifcakova L."/>
            <person name="Stursova M."/>
            <person name="Spatafora J.W."/>
            <person name="Tedersoo L."/>
            <person name="Vaario L.M."/>
            <person name="Yamada A."/>
            <person name="Yan M."/>
            <person name="Wang P."/>
            <person name="Xu J."/>
            <person name="Bruns T."/>
            <person name="Baldrian P."/>
            <person name="Vilgalys R."/>
            <person name="Dunand C."/>
            <person name="Henrissat B."/>
            <person name="Grigoriev I.V."/>
            <person name="Hibbett D."/>
            <person name="Nagy L.G."/>
            <person name="Martin F.M."/>
        </authorList>
    </citation>
    <scope>NUCLEOTIDE SEQUENCE</scope>
    <source>
        <strain evidence="2">UH-Tt-Lm1</strain>
    </source>
</reference>
<accession>A0A9P6H3A3</accession>
<protein>
    <submittedName>
        <fullName evidence="2">Uncharacterized protein</fullName>
    </submittedName>
</protein>
<reference evidence="2" key="2">
    <citation type="submission" date="2020-11" db="EMBL/GenBank/DDBJ databases">
        <authorList>
            <consortium name="DOE Joint Genome Institute"/>
            <person name="Kuo A."/>
            <person name="Miyauchi S."/>
            <person name="Kiss E."/>
            <person name="Drula E."/>
            <person name="Kohler A."/>
            <person name="Sanchez-Garcia M."/>
            <person name="Andreopoulos B."/>
            <person name="Barry K.W."/>
            <person name="Bonito G."/>
            <person name="Buee M."/>
            <person name="Carver A."/>
            <person name="Chen C."/>
            <person name="Cichocki N."/>
            <person name="Clum A."/>
            <person name="Culley D."/>
            <person name="Crous P.W."/>
            <person name="Fauchery L."/>
            <person name="Girlanda M."/>
            <person name="Hayes R."/>
            <person name="Keri Z."/>
            <person name="Labutti K."/>
            <person name="Lipzen A."/>
            <person name="Lombard V."/>
            <person name="Magnuson J."/>
            <person name="Maillard F."/>
            <person name="Morin E."/>
            <person name="Murat C."/>
            <person name="Nolan M."/>
            <person name="Ohm R."/>
            <person name="Pangilinan J."/>
            <person name="Pereira M."/>
            <person name="Perotto S."/>
            <person name="Peter M."/>
            <person name="Riley R."/>
            <person name="Sitrit Y."/>
            <person name="Stielow B."/>
            <person name="Szollosi G."/>
            <person name="Zifcakova L."/>
            <person name="Stursova M."/>
            <person name="Spatafora J.W."/>
            <person name="Tedersoo L."/>
            <person name="Vaario L.-M."/>
            <person name="Yamada A."/>
            <person name="Yan M."/>
            <person name="Wang P."/>
            <person name="Xu J."/>
            <person name="Bruns T."/>
            <person name="Baldrian P."/>
            <person name="Vilgalys R."/>
            <person name="Henrissat B."/>
            <person name="Grigoriev I.V."/>
            <person name="Hibbett D."/>
            <person name="Nagy L.G."/>
            <person name="Martin F.M."/>
        </authorList>
    </citation>
    <scope>NUCLEOTIDE SEQUENCE</scope>
    <source>
        <strain evidence="2">UH-Tt-Lm1</strain>
    </source>
</reference>
<gene>
    <name evidence="2" type="ORF">BJ322DRAFT_1025325</name>
</gene>
<sequence>MTVALGELRRILLPRYSQGFRLTAPSPIQKAAVPIPENVVSLELEDAFVPLRLTQSFKAFLPHCRKSEEITCSLAHSCSAELDIRRLKTRIFSAAPSIMRTLATAALQTSTTAFDKARSCRDNTRLDILPQISLLPAILPGIFFLVRDRIGVKTSPVAHEVTRPLPKSIDDPVVGRAVTRWRKRFNNDSGLGDIFDLGYIVNDVEALTGDTIIEEGKVTVRGSRTVGTHDFGPSRAFALCPKPVGSQVSGDEKFYVWSHLDHRAACDFGLSDHHRGEVIVRGPLVVWCSVVVHPTPVPKRTADPTNLEVLTPVAEACSSPPVDEIPTTLGADSRDGNDHNRCSALLDDNPPLRTTSAHQRLDISTADPPPSTRTLNARLQQVVIQVEPRIRH</sequence>
<dbReference type="Proteomes" id="UP000736335">
    <property type="component" value="Unassembled WGS sequence"/>
</dbReference>
<evidence type="ECO:0000256" key="1">
    <source>
        <dbReference type="SAM" id="MobiDB-lite"/>
    </source>
</evidence>
<name>A0A9P6H3A3_9AGAM</name>
<feature type="region of interest" description="Disordered" evidence="1">
    <location>
        <begin position="318"/>
        <end position="337"/>
    </location>
</feature>
<evidence type="ECO:0000313" key="3">
    <source>
        <dbReference type="Proteomes" id="UP000736335"/>
    </source>
</evidence>
<proteinExistence type="predicted"/>
<dbReference type="EMBL" id="WIUZ02000024">
    <property type="protein sequence ID" value="KAF9778255.1"/>
    <property type="molecule type" value="Genomic_DNA"/>
</dbReference>
<organism evidence="2 3">
    <name type="scientific">Thelephora terrestris</name>
    <dbReference type="NCBI Taxonomy" id="56493"/>
    <lineage>
        <taxon>Eukaryota</taxon>
        <taxon>Fungi</taxon>
        <taxon>Dikarya</taxon>
        <taxon>Basidiomycota</taxon>
        <taxon>Agaricomycotina</taxon>
        <taxon>Agaricomycetes</taxon>
        <taxon>Thelephorales</taxon>
        <taxon>Thelephoraceae</taxon>
        <taxon>Thelephora</taxon>
    </lineage>
</organism>